<evidence type="ECO:0000256" key="1">
    <source>
        <dbReference type="ARBA" id="ARBA00004613"/>
    </source>
</evidence>
<dbReference type="EC" id="2.7.11.1" evidence="6"/>
<keyword evidence="6" id="KW-0418">Kinase</keyword>
<dbReference type="InterPro" id="IPR005543">
    <property type="entry name" value="PASTA_dom"/>
</dbReference>
<dbReference type="GO" id="GO:0004674">
    <property type="term" value="F:protein serine/threonine kinase activity"/>
    <property type="evidence" value="ECO:0007669"/>
    <property type="project" value="UniProtKB-EC"/>
</dbReference>
<dbReference type="Pfam" id="PF03793">
    <property type="entry name" value="PASTA"/>
    <property type="match status" value="1"/>
</dbReference>
<dbReference type="InterPro" id="IPR016134">
    <property type="entry name" value="Dockerin_dom"/>
</dbReference>
<dbReference type="Gene3D" id="3.90.70.10">
    <property type="entry name" value="Cysteine proteinases"/>
    <property type="match status" value="1"/>
</dbReference>
<dbReference type="Pfam" id="PF07705">
    <property type="entry name" value="CARDB"/>
    <property type="match status" value="1"/>
</dbReference>
<accession>A0A1U9NQN0</accession>
<comment type="subcellular location">
    <subcellularLocation>
        <location evidence="1">Secreted</location>
    </subcellularLocation>
</comment>
<dbReference type="PROSITE" id="PS51766">
    <property type="entry name" value="DOCKERIN"/>
    <property type="match status" value="1"/>
</dbReference>
<dbReference type="Gene3D" id="1.10.1330.10">
    <property type="entry name" value="Dockerin domain"/>
    <property type="match status" value="1"/>
</dbReference>
<dbReference type="GO" id="GO:0005576">
    <property type="term" value="C:extracellular region"/>
    <property type="evidence" value="ECO:0007669"/>
    <property type="project" value="UniProtKB-SubCell"/>
</dbReference>
<protein>
    <submittedName>
        <fullName evidence="6">Serine/threonine-protein kinase PrkC</fullName>
        <ecNumber evidence="6">2.7.11.1</ecNumber>
    </submittedName>
</protein>
<dbReference type="InterPro" id="IPR036439">
    <property type="entry name" value="Dockerin_dom_sf"/>
</dbReference>
<dbReference type="InterPro" id="IPR044060">
    <property type="entry name" value="Bacterial_rp_domain"/>
</dbReference>
<dbReference type="OrthoDB" id="9801679at2"/>
<keyword evidence="6" id="KW-0808">Transferase</keyword>
<evidence type="ECO:0000259" key="5">
    <source>
        <dbReference type="PROSITE" id="PS51766"/>
    </source>
</evidence>
<dbReference type="EMBL" id="CP019791">
    <property type="protein sequence ID" value="AQT70044.1"/>
    <property type="molecule type" value="Genomic_DNA"/>
</dbReference>
<feature type="domain" description="Dockerin" evidence="5">
    <location>
        <begin position="1125"/>
        <end position="1192"/>
    </location>
</feature>
<evidence type="ECO:0000256" key="3">
    <source>
        <dbReference type="ARBA" id="ARBA00022729"/>
    </source>
</evidence>
<dbReference type="KEGG" id="alus:STSP2_03246"/>
<dbReference type="SMART" id="SM00740">
    <property type="entry name" value="PASTA"/>
    <property type="match status" value="1"/>
</dbReference>
<dbReference type="Pfam" id="PF13529">
    <property type="entry name" value="Peptidase_C39_2"/>
    <property type="match status" value="1"/>
</dbReference>
<evidence type="ECO:0000259" key="4">
    <source>
        <dbReference type="PROSITE" id="PS51178"/>
    </source>
</evidence>
<dbReference type="Gene3D" id="2.60.40.10">
    <property type="entry name" value="Immunoglobulins"/>
    <property type="match status" value="1"/>
</dbReference>
<keyword evidence="2" id="KW-0964">Secreted</keyword>
<keyword evidence="7" id="KW-1185">Reference proteome</keyword>
<sequence>MLVSGNAKSCLEKSAVFVKKQSKCIFAIIVMAFSVGMASEVSLDAGEDACVYSGSSQSNYGENNALIVGQYSGEWRFYVKWDISTLSQMEVNSAKIRLRKPMTGSALSILFGKATSDWSQQSLTWDNKPTATTLTFTQYSVSGDLIGWLDFEIPELKSYLQTAIDNGQSDISLCIQAVNPSGYQTYESLEAGNAPRLVADCAPANSSDIQLTIQDQNATPKSNVKVVRYWNNDQNTDERITDTSGQVLWQDVSAEYYAFEAYYEGQNPFDNLGELWCTGELMVDSASHSIVMKRNWPFVKELNLYRVEDDQLLNSSSTVIAGEELRIEAVVVNNTPTPKKTRIRLLLDRDQSTSWDFDVTTPYHEIAGNSQYIFSSTFTPNEEGNYYKAVRTEVDPGGKTDAWDWADSFHVKPSVLHAVPYYSQYNAQWCLFHATTMAAKYYGSSVTPWELAAWDGEDVSGGGSISDITETIGVEDVLSPLGEYFYARDGFGYEHKNFTQNDDSGLSDYMLWQSVRNYLDQTVPLGPLVMGIVPSDEVANAGHAVVLTGISNEGVYVHDPSGALFSFIETIDGTYDKPEVYKNVFVKWEKFKALVHDTPYPILTLRFVSQPSPISRTVSIQPLPYNDLWEEMFVSSEAMNMILACDATDPTEVLACFDFDGSQYSSGYGVWRKNERNLPNSFSKIADMGATVHNNTGENLSVNVYITIVGDGISRRIDNDETTTLHAYETQDVGVEEVAPFLGLAAGDYQLKFEVVEGAVYRDVFALDFHLYESYDVVPESDENGSILPSEVQHVEAEQSKLFTALPDSGYTVDQWYVDDVIQSAYAGVAEFTLENVTSDHIVRVTYKPITVPIYTLTAQALAGGTVSPRNAHVEQGQNQTFSAVPSEGYRVSQWFIDDVHQSTIDGQDQCTITNVQSDHQIVVDFELVTVTVPDVVGCSEAEAESILANSQLTLGSISHDYSETVPVGFVISQLPASGSFTTIGESVDLIISDGPSPDYVDIVVEVDLTTTEKLTGGNLEIPVTISNTGTVNAVPNDPYYFDTTAYIETDQQVDWNSLGETSAVAELEMSSLAAGSDHVGKLTFVAPQQAGTYYVRIKGDDFDSVEESDETNNWSSIITLNILEPLDVADITGDGSVNFKDFAKLAGNWLNSCDSLTYCDGADVNRDKHIDILDLIVLSEFWLEQIEPTPVNGFIVTEGLYDDQAEWDAIVCEQFGADYRVADWNDLKQFYADGGDLLALFDGLGLTEHGDCAFVTRGGVKQYSSDRYYYASRHEHSKPSYYMAHDNIDNYLVSLGSWYGSRRILAIKEPTLFFDNFNDGDFVSDPQWQEQNNDDYPGSVVVEDGALKFYRSGAGGNGGSVGVLKEASIPVNSGTYVAFDANAVYRSVGAGCGWNCGEFPVIVQLTAQDSDGNEMILKYALNYGGAIQDKTESTFIQRCLDVPQGEWVQGIAFNIQETWPEAASIISIQLRGAGWDFEGYIDNFQIGRLD</sequence>
<dbReference type="InterPro" id="IPR055372">
    <property type="entry name" value="CBM96"/>
</dbReference>
<dbReference type="InterPro" id="IPR039564">
    <property type="entry name" value="Peptidase_C39-like"/>
</dbReference>
<feature type="domain" description="PASTA" evidence="4">
    <location>
        <begin position="927"/>
        <end position="994"/>
    </location>
</feature>
<evidence type="ECO:0000256" key="2">
    <source>
        <dbReference type="ARBA" id="ARBA00022525"/>
    </source>
</evidence>
<proteinExistence type="predicted"/>
<evidence type="ECO:0000313" key="6">
    <source>
        <dbReference type="EMBL" id="AQT70044.1"/>
    </source>
</evidence>
<dbReference type="GO" id="GO:0000272">
    <property type="term" value="P:polysaccharide catabolic process"/>
    <property type="evidence" value="ECO:0007669"/>
    <property type="project" value="InterPro"/>
</dbReference>
<dbReference type="InterPro" id="IPR013783">
    <property type="entry name" value="Ig-like_fold"/>
</dbReference>
<dbReference type="CDD" id="cd06577">
    <property type="entry name" value="PASTA_pknB"/>
    <property type="match status" value="1"/>
</dbReference>
<dbReference type="NCBIfam" id="NF033679">
    <property type="entry name" value="DNRLRE_dom"/>
    <property type="match status" value="1"/>
</dbReference>
<dbReference type="RefSeq" id="WP_146663671.1">
    <property type="nucleotide sequence ID" value="NZ_CP019791.1"/>
</dbReference>
<keyword evidence="3" id="KW-0732">Signal</keyword>
<dbReference type="Proteomes" id="UP000189674">
    <property type="component" value="Chromosome"/>
</dbReference>
<dbReference type="PROSITE" id="PS51178">
    <property type="entry name" value="PASTA"/>
    <property type="match status" value="1"/>
</dbReference>
<dbReference type="Pfam" id="PF24517">
    <property type="entry name" value="CBM96"/>
    <property type="match status" value="1"/>
</dbReference>
<dbReference type="Gene3D" id="3.30.10.20">
    <property type="match status" value="1"/>
</dbReference>
<name>A0A1U9NQN0_9BACT</name>
<dbReference type="InterPro" id="IPR011635">
    <property type="entry name" value="CARDB"/>
</dbReference>
<dbReference type="Pfam" id="PF18998">
    <property type="entry name" value="Flg_new_2"/>
    <property type="match status" value="2"/>
</dbReference>
<evidence type="ECO:0000313" key="7">
    <source>
        <dbReference type="Proteomes" id="UP000189674"/>
    </source>
</evidence>
<reference evidence="7" key="1">
    <citation type="submission" date="2017-02" db="EMBL/GenBank/DDBJ databases">
        <title>Comparative genomics and description of representatives of a novel lineage of planctomycetes thriving in anoxic sediments.</title>
        <authorList>
            <person name="Spring S."/>
            <person name="Bunk B."/>
            <person name="Sproer C."/>
        </authorList>
    </citation>
    <scope>NUCLEOTIDE SEQUENCE [LARGE SCALE GENOMIC DNA]</scope>
    <source>
        <strain evidence="7">ST-NAGAB-D1</strain>
    </source>
</reference>
<gene>
    <name evidence="6" type="primary">prkC_2</name>
    <name evidence="6" type="ORF">STSP2_03246</name>
</gene>
<dbReference type="SUPFAM" id="SSF63446">
    <property type="entry name" value="Type I dockerin domain"/>
    <property type="match status" value="1"/>
</dbReference>
<organism evidence="6 7">
    <name type="scientific">Anaerohalosphaera lusitana</name>
    <dbReference type="NCBI Taxonomy" id="1936003"/>
    <lineage>
        <taxon>Bacteria</taxon>
        <taxon>Pseudomonadati</taxon>
        <taxon>Planctomycetota</taxon>
        <taxon>Phycisphaerae</taxon>
        <taxon>Sedimentisphaerales</taxon>
        <taxon>Anaerohalosphaeraceae</taxon>
        <taxon>Anaerohalosphaera</taxon>
    </lineage>
</organism>